<organism evidence="2 3">
    <name type="scientific">Physeter macrocephalus</name>
    <name type="common">Sperm whale</name>
    <name type="synonym">Physeter catodon</name>
    <dbReference type="NCBI Taxonomy" id="9755"/>
    <lineage>
        <taxon>Eukaryota</taxon>
        <taxon>Metazoa</taxon>
        <taxon>Chordata</taxon>
        <taxon>Craniata</taxon>
        <taxon>Vertebrata</taxon>
        <taxon>Euteleostomi</taxon>
        <taxon>Mammalia</taxon>
        <taxon>Eutheria</taxon>
        <taxon>Laurasiatheria</taxon>
        <taxon>Artiodactyla</taxon>
        <taxon>Whippomorpha</taxon>
        <taxon>Cetacea</taxon>
        <taxon>Odontoceti</taxon>
        <taxon>Physeteridae</taxon>
        <taxon>Physeter</taxon>
    </lineage>
</organism>
<name>A0A9W2WUT5_PHYMC</name>
<proteinExistence type="predicted"/>
<feature type="compositionally biased region" description="Basic and acidic residues" evidence="1">
    <location>
        <begin position="64"/>
        <end position="73"/>
    </location>
</feature>
<evidence type="ECO:0000313" key="2">
    <source>
        <dbReference type="Proteomes" id="UP000248484"/>
    </source>
</evidence>
<reference evidence="3" key="1">
    <citation type="submission" date="2025-08" db="UniProtKB">
        <authorList>
            <consortium name="RefSeq"/>
        </authorList>
    </citation>
    <scope>IDENTIFICATION</scope>
    <source>
        <tissue evidence="3">Muscle</tissue>
    </source>
</reference>
<feature type="region of interest" description="Disordered" evidence="1">
    <location>
        <begin position="36"/>
        <end position="73"/>
    </location>
</feature>
<gene>
    <name evidence="3" type="primary">DAB2IP</name>
</gene>
<dbReference type="GeneID" id="114486916"/>
<dbReference type="RefSeq" id="XP_054942957.1">
    <property type="nucleotide sequence ID" value="XM_055086982.1"/>
</dbReference>
<dbReference type="CTD" id="153090"/>
<dbReference type="AlphaFoldDB" id="A0A9W2WUT5"/>
<accession>A0A9W2WUT5</accession>
<sequence>MPSRTPLQKLRKIGDQDLCSKKSDLRVSVDHKLTRTGYEKGRATPPLRGQLGEAHRLTGCGQRPPHERPDTAEREYALETKARSLARSLAGTQGPFKLSVRTAWEIAALEDVRLAPSPRQQQPAPAPCVRPASASPLPGPAEDPGAADREVLTRGWGRFPSALGCSVAYRPSPPPPCGT</sequence>
<feature type="region of interest" description="Disordered" evidence="1">
    <location>
        <begin position="113"/>
        <end position="153"/>
    </location>
</feature>
<evidence type="ECO:0000256" key="1">
    <source>
        <dbReference type="SAM" id="MobiDB-lite"/>
    </source>
</evidence>
<dbReference type="Proteomes" id="UP000248484">
    <property type="component" value="Chromosome 9"/>
</dbReference>
<feature type="compositionally biased region" description="Low complexity" evidence="1">
    <location>
        <begin position="114"/>
        <end position="132"/>
    </location>
</feature>
<protein>
    <submittedName>
        <fullName evidence="3">Disabled homolog 2-interacting protein isoform X1</fullName>
    </submittedName>
</protein>
<keyword evidence="2" id="KW-1185">Reference proteome</keyword>
<evidence type="ECO:0000313" key="3">
    <source>
        <dbReference type="RefSeq" id="XP_054942957.1"/>
    </source>
</evidence>